<dbReference type="PANTHER" id="PTHR30055:SF119">
    <property type="entry name" value="NALC"/>
    <property type="match status" value="1"/>
</dbReference>
<evidence type="ECO:0000256" key="3">
    <source>
        <dbReference type="SAM" id="MobiDB-lite"/>
    </source>
</evidence>
<reference evidence="5 6" key="1">
    <citation type="journal article" date="2024" name="Chem. Sci.">
        <title>Discovery of megapolipeptins by genome mining of a Burkholderiales bacteria collection.</title>
        <authorList>
            <person name="Paulo B.S."/>
            <person name="Recchia M.J.J."/>
            <person name="Lee S."/>
            <person name="Fergusson C.H."/>
            <person name="Romanowski S.B."/>
            <person name="Hernandez A."/>
            <person name="Krull N."/>
            <person name="Liu D.Y."/>
            <person name="Cavanagh H."/>
            <person name="Bos A."/>
            <person name="Gray C.A."/>
            <person name="Murphy B.T."/>
            <person name="Linington R.G."/>
            <person name="Eustaquio A.S."/>
        </authorList>
    </citation>
    <scope>NUCLEOTIDE SEQUENCE [LARGE SCALE GENOMIC DNA]</scope>
    <source>
        <strain evidence="5 6">RL21-008-BIB-B</strain>
    </source>
</reference>
<proteinExistence type="predicted"/>
<dbReference type="PROSITE" id="PS50977">
    <property type="entry name" value="HTH_TETR_2"/>
    <property type="match status" value="1"/>
</dbReference>
<dbReference type="Gene3D" id="1.10.357.10">
    <property type="entry name" value="Tetracycline Repressor, domain 2"/>
    <property type="match status" value="1"/>
</dbReference>
<comment type="caution">
    <text evidence="5">The sequence shown here is derived from an EMBL/GenBank/DDBJ whole genome shotgun (WGS) entry which is preliminary data.</text>
</comment>
<organism evidence="5 6">
    <name type="scientific">Herbaspirillum rhizosphaerae</name>
    <dbReference type="NCBI Taxonomy" id="346179"/>
    <lineage>
        <taxon>Bacteria</taxon>
        <taxon>Pseudomonadati</taxon>
        <taxon>Pseudomonadota</taxon>
        <taxon>Betaproteobacteria</taxon>
        <taxon>Burkholderiales</taxon>
        <taxon>Oxalobacteraceae</taxon>
        <taxon>Herbaspirillum</taxon>
    </lineage>
</organism>
<keyword evidence="6" id="KW-1185">Reference proteome</keyword>
<evidence type="ECO:0000313" key="5">
    <source>
        <dbReference type="EMBL" id="MFL9878246.1"/>
    </source>
</evidence>
<evidence type="ECO:0000259" key="4">
    <source>
        <dbReference type="PROSITE" id="PS50977"/>
    </source>
</evidence>
<gene>
    <name evidence="5" type="ORF">PQR63_07640</name>
</gene>
<evidence type="ECO:0000313" key="6">
    <source>
        <dbReference type="Proteomes" id="UP001629214"/>
    </source>
</evidence>
<dbReference type="PRINTS" id="PR00455">
    <property type="entry name" value="HTHTETR"/>
</dbReference>
<feature type="DNA-binding region" description="H-T-H motif" evidence="2">
    <location>
        <begin position="80"/>
        <end position="99"/>
    </location>
</feature>
<dbReference type="Pfam" id="PF00440">
    <property type="entry name" value="TetR_N"/>
    <property type="match status" value="1"/>
</dbReference>
<dbReference type="InterPro" id="IPR039536">
    <property type="entry name" value="TetR_C_Proteobacteria"/>
</dbReference>
<dbReference type="InterPro" id="IPR050109">
    <property type="entry name" value="HTH-type_TetR-like_transc_reg"/>
</dbReference>
<dbReference type="InterPro" id="IPR001647">
    <property type="entry name" value="HTH_TetR"/>
</dbReference>
<dbReference type="Pfam" id="PF14246">
    <property type="entry name" value="TetR_C_7"/>
    <property type="match status" value="1"/>
</dbReference>
<dbReference type="Proteomes" id="UP001629214">
    <property type="component" value="Unassembled WGS sequence"/>
</dbReference>
<feature type="region of interest" description="Disordered" evidence="3">
    <location>
        <begin position="1"/>
        <end position="47"/>
    </location>
</feature>
<evidence type="ECO:0000256" key="2">
    <source>
        <dbReference type="PROSITE-ProRule" id="PRU00335"/>
    </source>
</evidence>
<dbReference type="PANTHER" id="PTHR30055">
    <property type="entry name" value="HTH-TYPE TRANSCRIPTIONAL REGULATOR RUTR"/>
    <property type="match status" value="1"/>
</dbReference>
<dbReference type="EMBL" id="JAQQFR010000004">
    <property type="protein sequence ID" value="MFL9878246.1"/>
    <property type="molecule type" value="Genomic_DNA"/>
</dbReference>
<protein>
    <submittedName>
        <fullName evidence="5">TetR/AcrR family transcriptional regulator</fullName>
    </submittedName>
</protein>
<dbReference type="InterPro" id="IPR009057">
    <property type="entry name" value="Homeodomain-like_sf"/>
</dbReference>
<accession>A0ABW8Z5B3</accession>
<dbReference type="RefSeq" id="WP_408167031.1">
    <property type="nucleotide sequence ID" value="NZ_JAQQFR010000004.1"/>
</dbReference>
<name>A0ABW8Z5B3_9BURK</name>
<evidence type="ECO:0000256" key="1">
    <source>
        <dbReference type="ARBA" id="ARBA00023125"/>
    </source>
</evidence>
<keyword evidence="1 2" id="KW-0238">DNA-binding</keyword>
<sequence>MTFNERQAKLGENTGRKCCSRKKSNSLRGNQAGRGRGHNGDHGSATQTKIYMRKKSEERRQAIIDVAAELFNEIGFDRASMAEISARLGGSKATLYNYFSSKEEIFLAVMKQQAGMQFESLFAILAEDSKDPEQVRTTLKVFANKYLHLVLSPEVIAVRRLLYYNAERSELGCLYYENGPRRGWLAIADFMKRAMEKGIFREADSWLAGIQFRVLIEAEWAEGRILNVITSLPPAKVKESVERALDAFYRIYAAEKN</sequence>
<dbReference type="SUPFAM" id="SSF46689">
    <property type="entry name" value="Homeodomain-like"/>
    <property type="match status" value="1"/>
</dbReference>
<feature type="domain" description="HTH tetR-type" evidence="4">
    <location>
        <begin position="57"/>
        <end position="117"/>
    </location>
</feature>